<evidence type="ECO:0000256" key="5">
    <source>
        <dbReference type="ARBA" id="ARBA00022801"/>
    </source>
</evidence>
<name>A0AAE6T9P4_9BACT</name>
<evidence type="ECO:0000256" key="3">
    <source>
        <dbReference type="ARBA" id="ARBA00022723"/>
    </source>
</evidence>
<dbReference type="PANTHER" id="PTHR46986">
    <property type="entry name" value="ENDORIBONUCLEASE YBEY, CHLOROPLASTIC"/>
    <property type="match status" value="1"/>
</dbReference>
<dbReference type="GO" id="GO:0006364">
    <property type="term" value="P:rRNA processing"/>
    <property type="evidence" value="ECO:0007669"/>
    <property type="project" value="UniProtKB-UniRule"/>
</dbReference>
<reference evidence="8" key="1">
    <citation type="submission" date="2018-05" db="EMBL/GenBank/DDBJ databases">
        <title>Complete genome sequnece of Akkermansia muciniphila EB-AMDK-40.</title>
        <authorList>
            <person name="Nam Y.-D."/>
            <person name="Chung W.-H."/>
            <person name="Park Y.S."/>
            <person name="Kang J."/>
        </authorList>
    </citation>
    <scope>NUCLEOTIDE SEQUENCE</scope>
    <source>
        <strain evidence="8">EB-AMDK-40</strain>
    </source>
</reference>
<comment type="similarity">
    <text evidence="1 7">Belongs to the endoribonuclease YbeY family.</text>
</comment>
<dbReference type="InterPro" id="IPR002036">
    <property type="entry name" value="YbeY"/>
</dbReference>
<evidence type="ECO:0000313" key="9">
    <source>
        <dbReference type="Proteomes" id="UP000642553"/>
    </source>
</evidence>
<feature type="binding site" evidence="7">
    <location>
        <position position="149"/>
    </location>
    <ligand>
        <name>Zn(2+)</name>
        <dbReference type="ChEBI" id="CHEBI:29105"/>
        <note>catalytic</note>
    </ligand>
</feature>
<keyword evidence="7" id="KW-0698">rRNA processing</keyword>
<keyword evidence="5 7" id="KW-0378">Hydrolase</keyword>
<comment type="subcellular location">
    <subcellularLocation>
        <location evidence="7">Cytoplasm</location>
    </subcellularLocation>
</comment>
<keyword evidence="2 7" id="KW-0540">Nuclease</keyword>
<dbReference type="GO" id="GO:0005737">
    <property type="term" value="C:cytoplasm"/>
    <property type="evidence" value="ECO:0007669"/>
    <property type="project" value="UniProtKB-SubCell"/>
</dbReference>
<dbReference type="HAMAP" id="MF_00009">
    <property type="entry name" value="Endoribonucl_YbeY"/>
    <property type="match status" value="1"/>
</dbReference>
<gene>
    <name evidence="7 8" type="primary">ybeY</name>
    <name evidence="8" type="ORF">DMI76_01810</name>
</gene>
<sequence length="182" mass="20621">MPASRKSPQRWSRRTGRIRRKMKPRLELYNHLEEGRLSPSVADALVRALDACLPAVLALPEGPVPVLSGLDEVEISVVDDDVIRDVHARFLNDPTVTDVITFPHGDGMGEIIVSYDTAIRQASEFNEPVFRELFRYMVHGLLHLHGYIDTEPEERERMFSRQEPLVREFGTALAGISFPDNC</sequence>
<dbReference type="PANTHER" id="PTHR46986:SF1">
    <property type="entry name" value="ENDORIBONUCLEASE YBEY, CHLOROPLASTIC"/>
    <property type="match status" value="1"/>
</dbReference>
<keyword evidence="7" id="KW-0690">Ribosome biogenesis</keyword>
<keyword evidence="6 7" id="KW-0862">Zinc</keyword>
<evidence type="ECO:0000256" key="6">
    <source>
        <dbReference type="ARBA" id="ARBA00022833"/>
    </source>
</evidence>
<keyword evidence="3 7" id="KW-0479">Metal-binding</keyword>
<evidence type="ECO:0000256" key="7">
    <source>
        <dbReference type="HAMAP-Rule" id="MF_00009"/>
    </source>
</evidence>
<keyword evidence="7" id="KW-0963">Cytoplasm</keyword>
<dbReference type="Gene3D" id="3.40.390.30">
    <property type="entry name" value="Metalloproteases ('zincins'), catalytic domain"/>
    <property type="match status" value="1"/>
</dbReference>
<evidence type="ECO:0000256" key="2">
    <source>
        <dbReference type="ARBA" id="ARBA00022722"/>
    </source>
</evidence>
<organism evidence="8 9">
    <name type="scientific">Akkermansia massiliensis</name>
    <dbReference type="NCBI Taxonomy" id="2927224"/>
    <lineage>
        <taxon>Bacteria</taxon>
        <taxon>Pseudomonadati</taxon>
        <taxon>Verrucomicrobiota</taxon>
        <taxon>Verrucomicrobiia</taxon>
        <taxon>Verrucomicrobiales</taxon>
        <taxon>Akkermansiaceae</taxon>
        <taxon>Akkermansia</taxon>
    </lineage>
</organism>
<dbReference type="Pfam" id="PF02130">
    <property type="entry name" value="YbeY"/>
    <property type="match status" value="1"/>
</dbReference>
<feature type="binding site" evidence="7">
    <location>
        <position position="143"/>
    </location>
    <ligand>
        <name>Zn(2+)</name>
        <dbReference type="ChEBI" id="CHEBI:29105"/>
        <note>catalytic</note>
    </ligand>
</feature>
<dbReference type="NCBIfam" id="TIGR00043">
    <property type="entry name" value="rRNA maturation RNase YbeY"/>
    <property type="match status" value="1"/>
</dbReference>
<dbReference type="EC" id="3.1.-.-" evidence="7"/>
<dbReference type="GO" id="GO:0004222">
    <property type="term" value="F:metalloendopeptidase activity"/>
    <property type="evidence" value="ECO:0007669"/>
    <property type="project" value="InterPro"/>
</dbReference>
<proteinExistence type="inferred from homology"/>
<dbReference type="GO" id="GO:0008270">
    <property type="term" value="F:zinc ion binding"/>
    <property type="evidence" value="ECO:0007669"/>
    <property type="project" value="UniProtKB-UniRule"/>
</dbReference>
<dbReference type="InterPro" id="IPR023091">
    <property type="entry name" value="MetalPrtase_cat_dom_sf_prd"/>
</dbReference>
<evidence type="ECO:0000256" key="1">
    <source>
        <dbReference type="ARBA" id="ARBA00010875"/>
    </source>
</evidence>
<evidence type="ECO:0000256" key="4">
    <source>
        <dbReference type="ARBA" id="ARBA00022759"/>
    </source>
</evidence>
<feature type="binding site" evidence="7">
    <location>
        <position position="139"/>
    </location>
    <ligand>
        <name>Zn(2+)</name>
        <dbReference type="ChEBI" id="CHEBI:29105"/>
        <note>catalytic</note>
    </ligand>
</feature>
<dbReference type="GO" id="GO:0004521">
    <property type="term" value="F:RNA endonuclease activity"/>
    <property type="evidence" value="ECO:0007669"/>
    <property type="project" value="UniProtKB-UniRule"/>
</dbReference>
<dbReference type="SUPFAM" id="SSF55486">
    <property type="entry name" value="Metalloproteases ('zincins'), catalytic domain"/>
    <property type="match status" value="1"/>
</dbReference>
<comment type="function">
    <text evidence="7">Single strand-specific metallo-endoribonuclease involved in late-stage 70S ribosome quality control and in maturation of the 3' terminus of the 16S rRNA.</text>
</comment>
<accession>A0AAE6T9P4</accession>
<comment type="cofactor">
    <cofactor evidence="7">
        <name>Zn(2+)</name>
        <dbReference type="ChEBI" id="CHEBI:29105"/>
    </cofactor>
    <text evidence="7">Binds 1 zinc ion.</text>
</comment>
<keyword evidence="4 7" id="KW-0255">Endonuclease</keyword>
<dbReference type="AlphaFoldDB" id="A0AAE6T9P4"/>
<protein>
    <recommendedName>
        <fullName evidence="7">Endoribonuclease YbeY</fullName>
        <ecNumber evidence="7">3.1.-.-</ecNumber>
    </recommendedName>
</protein>
<dbReference type="EMBL" id="CP029701">
    <property type="protein sequence ID" value="QHV62180.1"/>
    <property type="molecule type" value="Genomic_DNA"/>
</dbReference>
<dbReference type="Proteomes" id="UP000642553">
    <property type="component" value="Chromosome"/>
</dbReference>
<evidence type="ECO:0000313" key="8">
    <source>
        <dbReference type="EMBL" id="QHV62180.1"/>
    </source>
</evidence>